<reference evidence="2" key="1">
    <citation type="submission" date="2022-11" db="EMBL/GenBank/DDBJ databases">
        <authorList>
            <person name="Kamali M."/>
            <person name="Peak L."/>
            <person name="Go Y.Y."/>
            <person name="Balasuriya U.B.R."/>
            <person name="Carossino M."/>
        </authorList>
    </citation>
    <scope>NUCLEOTIDE SEQUENCE</scope>
    <source>
        <strain evidence="2">4524</strain>
    </source>
</reference>
<dbReference type="Pfam" id="PF15956">
    <property type="entry name" value="DUF4760"/>
    <property type="match status" value="1"/>
</dbReference>
<keyword evidence="1" id="KW-0812">Transmembrane</keyword>
<evidence type="ECO:0000313" key="3">
    <source>
        <dbReference type="Proteomes" id="UP001142444"/>
    </source>
</evidence>
<name>A0A9X4G875_ACTEU</name>
<dbReference type="InterPro" id="IPR031876">
    <property type="entry name" value="DUF4760"/>
</dbReference>
<sequence length="186" mass="21784">MDEASKLLGESYGFWVQTGAIILSIIVTGFYARKAILSNGSSAKETLEHNQRMQQTRATIDLILQENQDVELNQAKQTISKLPENASFLEYLDVREEDSDEKKQIKQSIRVLMNRYEFIALGIKNEAFEESIYKELQFSDVTDVWKKSKPLIMELRRRKGKNTYYQEFEWLTDRWLNNPLVAYKNS</sequence>
<keyword evidence="1" id="KW-0472">Membrane</keyword>
<accession>A0A9X4G875</accession>
<dbReference type="Proteomes" id="UP001142444">
    <property type="component" value="Unassembled WGS sequence"/>
</dbReference>
<dbReference type="EMBL" id="JAPHVQ010000024">
    <property type="protein sequence ID" value="MDE8035780.1"/>
    <property type="molecule type" value="Genomic_DNA"/>
</dbReference>
<keyword evidence="3" id="KW-1185">Reference proteome</keyword>
<feature type="transmembrane region" description="Helical" evidence="1">
    <location>
        <begin position="12"/>
        <end position="32"/>
    </location>
</feature>
<evidence type="ECO:0000256" key="1">
    <source>
        <dbReference type="SAM" id="Phobius"/>
    </source>
</evidence>
<comment type="caution">
    <text evidence="2">The sequence shown here is derived from an EMBL/GenBank/DDBJ whole genome shotgun (WGS) entry which is preliminary data.</text>
</comment>
<reference evidence="2" key="2">
    <citation type="journal article" date="2023" name="Pathogens">
        <title>Pathological Features and Genomic Characterization of an Actinobacillus equuli subsp. equuli Bearing Unique Virulence-Associated Genes from an Adult Horse with Pleuropneumonia.</title>
        <authorList>
            <person name="Kamali M."/>
            <person name="Carossino M."/>
            <person name="Del Piero F."/>
            <person name="Peak L."/>
            <person name="Mitchell M.S."/>
            <person name="Willette J."/>
            <person name="Baker R."/>
            <person name="Li F."/>
            <person name="Kenez A."/>
            <person name="Balasuriya U.B.R."/>
            <person name="Go Y.Y."/>
        </authorList>
    </citation>
    <scope>NUCLEOTIDE SEQUENCE</scope>
    <source>
        <strain evidence="2">4524</strain>
    </source>
</reference>
<dbReference type="AlphaFoldDB" id="A0A9X4G875"/>
<gene>
    <name evidence="2" type="ORF">OQ257_11520</name>
</gene>
<organism evidence="2 3">
    <name type="scientific">Actinobacillus equuli subsp. equuli</name>
    <dbReference type="NCBI Taxonomy" id="202947"/>
    <lineage>
        <taxon>Bacteria</taxon>
        <taxon>Pseudomonadati</taxon>
        <taxon>Pseudomonadota</taxon>
        <taxon>Gammaproteobacteria</taxon>
        <taxon>Pasteurellales</taxon>
        <taxon>Pasteurellaceae</taxon>
        <taxon>Actinobacillus</taxon>
    </lineage>
</organism>
<proteinExistence type="predicted"/>
<evidence type="ECO:0000313" key="2">
    <source>
        <dbReference type="EMBL" id="MDE8035780.1"/>
    </source>
</evidence>
<protein>
    <submittedName>
        <fullName evidence="2">DUF4760 domain-containing protein</fullName>
    </submittedName>
</protein>
<keyword evidence="1" id="KW-1133">Transmembrane helix</keyword>
<dbReference type="RefSeq" id="WP_275218566.1">
    <property type="nucleotide sequence ID" value="NZ_JAPHVQ010000024.1"/>
</dbReference>